<dbReference type="PANTHER" id="PTHR33885:SF3">
    <property type="entry name" value="PHAGE SHOCK PROTEIN C"/>
    <property type="match status" value="1"/>
</dbReference>
<dbReference type="Proteomes" id="UP000315439">
    <property type="component" value="Unassembled WGS sequence"/>
</dbReference>
<keyword evidence="2" id="KW-1003">Cell membrane</keyword>
<protein>
    <submittedName>
        <fullName evidence="9">PspC domain-containing protein</fullName>
    </submittedName>
</protein>
<feature type="domain" description="PspC-related ToastRack" evidence="8">
    <location>
        <begin position="371"/>
        <end position="484"/>
    </location>
</feature>
<gene>
    <name evidence="9" type="ORF">FLL46_00820</name>
</gene>
<dbReference type="GO" id="GO:0005886">
    <property type="term" value="C:plasma membrane"/>
    <property type="evidence" value="ECO:0007669"/>
    <property type="project" value="UniProtKB-SubCell"/>
</dbReference>
<feature type="transmembrane region" description="Helical" evidence="6">
    <location>
        <begin position="158"/>
        <end position="181"/>
    </location>
</feature>
<dbReference type="Pfam" id="PF22744">
    <property type="entry name" value="Toast-rack_PspC-Cterm"/>
    <property type="match status" value="1"/>
</dbReference>
<comment type="subcellular location">
    <subcellularLocation>
        <location evidence="1">Cell membrane</location>
        <topology evidence="1">Single-pass membrane protein</topology>
    </subcellularLocation>
</comment>
<organism evidence="9 10">
    <name type="scientific">Aliikangiella coralliicola</name>
    <dbReference type="NCBI Taxonomy" id="2592383"/>
    <lineage>
        <taxon>Bacteria</taxon>
        <taxon>Pseudomonadati</taxon>
        <taxon>Pseudomonadota</taxon>
        <taxon>Gammaproteobacteria</taxon>
        <taxon>Oceanospirillales</taxon>
        <taxon>Pleioneaceae</taxon>
        <taxon>Aliikangiella</taxon>
    </lineage>
</organism>
<keyword evidence="5 6" id="KW-0472">Membrane</keyword>
<evidence type="ECO:0000256" key="1">
    <source>
        <dbReference type="ARBA" id="ARBA00004162"/>
    </source>
</evidence>
<dbReference type="Pfam" id="PF04024">
    <property type="entry name" value="PspC"/>
    <property type="match status" value="1"/>
</dbReference>
<dbReference type="PANTHER" id="PTHR33885">
    <property type="entry name" value="PHAGE SHOCK PROTEIN C"/>
    <property type="match status" value="1"/>
</dbReference>
<comment type="caution">
    <text evidence="9">The sequence shown here is derived from an EMBL/GenBank/DDBJ whole genome shotgun (WGS) entry which is preliminary data.</text>
</comment>
<dbReference type="InterPro" id="IPR052027">
    <property type="entry name" value="PspC"/>
</dbReference>
<evidence type="ECO:0000256" key="2">
    <source>
        <dbReference type="ARBA" id="ARBA00022475"/>
    </source>
</evidence>
<dbReference type="AlphaFoldDB" id="A0A545UJ18"/>
<accession>A0A545UJ18</accession>
<dbReference type="InterPro" id="IPR054319">
    <property type="entry name" value="PspC-rel_ToastRack"/>
</dbReference>
<keyword evidence="4 6" id="KW-1133">Transmembrane helix</keyword>
<feature type="transmembrane region" description="Helical" evidence="6">
    <location>
        <begin position="246"/>
        <end position="270"/>
    </location>
</feature>
<evidence type="ECO:0000256" key="6">
    <source>
        <dbReference type="SAM" id="Phobius"/>
    </source>
</evidence>
<dbReference type="InterPro" id="IPR007168">
    <property type="entry name" value="Phageshock_PspC_N"/>
</dbReference>
<evidence type="ECO:0000256" key="5">
    <source>
        <dbReference type="ARBA" id="ARBA00023136"/>
    </source>
</evidence>
<sequence length="631" mass="73057">MTHSPKPVQITCKRWKQRGKISPSRFILFLEATTVNKVVSIEIASQVFWIDEEAYEILKSYLQKIKQQLVDDECADDIYTDIELRIAELLFELKSDEKKAVTLAQLDEVIEQVGFIDSESSDETIPRKSYRDPQNKILGGVCAGLATRLGVPAFILRLIFISLTALFGLGVVLYLIFWISLDTSSNRTSGLAAQGKAQTAKQIATFEAPKESPLIQLQRIIFLPISIIGTLLTVIGSHLKRRRKGYVFIMKNIIGIVLLLLTLLFSVGLFEFNQSRLFYRTISWLLSAAAIYLVMLILFIYFKDYYLAKPEFKTVKTKIDKRLKIGAAISIVMIISAISFLHYSHLKHESKLVEKSFVLNSGELDIEFKEHDKLEKFVEHVSFDVKTHDMSNNRVNLYIQYFSSGKNHENAVENIQSINYFYTYENGTLKLDEFWTLKEDLLFRGQHISVTIEVPQNIMVTSSLPLQVRLYNHSYQYFARHYKKWSDKSENTTYLSHGQYLHEFGEDFRNKLSENEREILNDKFCEEFFISESWGCVYNINWPVSENSRFDRAFQNDIERINQIREYLLPDRSLFVSSLTDINSLVSELSIEYPVKSKFQEYVEHLLKVKSTASPVLPAKLQMSAEIETYR</sequence>
<evidence type="ECO:0000313" key="9">
    <source>
        <dbReference type="EMBL" id="TQV89455.1"/>
    </source>
</evidence>
<evidence type="ECO:0000313" key="10">
    <source>
        <dbReference type="Proteomes" id="UP000315439"/>
    </source>
</evidence>
<feature type="domain" description="Phage shock protein PspC N-terminal" evidence="7">
    <location>
        <begin position="127"/>
        <end position="182"/>
    </location>
</feature>
<dbReference type="OrthoDB" id="7359894at2"/>
<evidence type="ECO:0000259" key="8">
    <source>
        <dbReference type="Pfam" id="PF22744"/>
    </source>
</evidence>
<evidence type="ECO:0000256" key="3">
    <source>
        <dbReference type="ARBA" id="ARBA00022692"/>
    </source>
</evidence>
<dbReference type="EMBL" id="VIKS01000001">
    <property type="protein sequence ID" value="TQV89455.1"/>
    <property type="molecule type" value="Genomic_DNA"/>
</dbReference>
<proteinExistence type="predicted"/>
<keyword evidence="3 6" id="KW-0812">Transmembrane</keyword>
<evidence type="ECO:0000259" key="7">
    <source>
        <dbReference type="Pfam" id="PF04024"/>
    </source>
</evidence>
<name>A0A545UJ18_9GAMM</name>
<feature type="transmembrane region" description="Helical" evidence="6">
    <location>
        <begin position="323"/>
        <end position="343"/>
    </location>
</feature>
<keyword evidence="10" id="KW-1185">Reference proteome</keyword>
<feature type="transmembrane region" description="Helical" evidence="6">
    <location>
        <begin position="220"/>
        <end position="239"/>
    </location>
</feature>
<reference evidence="9 10" key="1">
    <citation type="submission" date="2019-07" db="EMBL/GenBank/DDBJ databases">
        <title>Draft genome for Aliikangiella sp. M105.</title>
        <authorList>
            <person name="Wang G."/>
        </authorList>
    </citation>
    <scope>NUCLEOTIDE SEQUENCE [LARGE SCALE GENOMIC DNA]</scope>
    <source>
        <strain evidence="9 10">M105</strain>
    </source>
</reference>
<feature type="transmembrane region" description="Helical" evidence="6">
    <location>
        <begin position="282"/>
        <end position="302"/>
    </location>
</feature>
<evidence type="ECO:0000256" key="4">
    <source>
        <dbReference type="ARBA" id="ARBA00022989"/>
    </source>
</evidence>